<evidence type="ECO:0000259" key="5">
    <source>
        <dbReference type="Pfam" id="PF01494"/>
    </source>
</evidence>
<keyword evidence="1" id="KW-0285">Flavoprotein</keyword>
<reference evidence="6 7" key="1">
    <citation type="submission" date="2017-08" db="EMBL/GenBank/DDBJ databases">
        <title>Infants hospitalized years apart are colonized by the same room-sourced microbial strains.</title>
        <authorList>
            <person name="Brooks B."/>
            <person name="Olm M.R."/>
            <person name="Firek B.A."/>
            <person name="Baker R."/>
            <person name="Thomas B.C."/>
            <person name="Morowitz M.J."/>
            <person name="Banfield J.F."/>
        </authorList>
    </citation>
    <scope>NUCLEOTIDE SEQUENCE [LARGE SCALE GENOMIC DNA]</scope>
    <source>
        <strain evidence="6">S2_009_000_R2_77</strain>
    </source>
</reference>
<protein>
    <recommendedName>
        <fullName evidence="5">FAD-binding domain-containing protein</fullName>
    </recommendedName>
</protein>
<dbReference type="PANTHER" id="PTHR46972:SF1">
    <property type="entry name" value="FAD DEPENDENT OXIDOREDUCTASE DOMAIN-CONTAINING PROTEIN"/>
    <property type="match status" value="1"/>
</dbReference>
<evidence type="ECO:0000256" key="2">
    <source>
        <dbReference type="ARBA" id="ARBA00022827"/>
    </source>
</evidence>
<dbReference type="GO" id="GO:0071949">
    <property type="term" value="F:FAD binding"/>
    <property type="evidence" value="ECO:0007669"/>
    <property type="project" value="InterPro"/>
</dbReference>
<accession>A0A2W5F343</accession>
<sequence>MLKSRRPAVSVFPRIAVVGAGPAGLLLACRLHRAGRPFTLFEADAAADARAQGGMLDLHAETGQAALRSAGLFEDFQRWARYEDQGTRLFDAEGRLLLEDDGQAGDRPEIDRGHLRDLLLAALPGRVHWGHALQQASLVDEEVELRFGNGQVGRFDFVVGADGAWSRLRVLLTDVRPLHAGISLYELSLADIDRAHPQLSALVGHGTLIAKRGQYTLFAQRNADGHVRVYASLPQVLEEGELAPSLSRADLLRHFADWHPDLRRLIAEADDAVRPWPIHMLPPEHRWVHRPTVTLIGDAAHLMPPAGEGANLALRDAADLADALCSHDWHAAVRAHEQTMMTRAAVAAASAQRLLTANSPAYLLEALGGDADAGGAVRSAQPR</sequence>
<dbReference type="GO" id="GO:0004497">
    <property type="term" value="F:monooxygenase activity"/>
    <property type="evidence" value="ECO:0007669"/>
    <property type="project" value="UniProtKB-KW"/>
</dbReference>
<proteinExistence type="predicted"/>
<dbReference type="PANTHER" id="PTHR46972">
    <property type="entry name" value="MONOOXYGENASE ASQM-RELATED"/>
    <property type="match status" value="1"/>
</dbReference>
<evidence type="ECO:0000256" key="4">
    <source>
        <dbReference type="ARBA" id="ARBA00023033"/>
    </source>
</evidence>
<keyword evidence="3" id="KW-0560">Oxidoreductase</keyword>
<comment type="caution">
    <text evidence="6">The sequence shown here is derived from an EMBL/GenBank/DDBJ whole genome shotgun (WGS) entry which is preliminary data.</text>
</comment>
<dbReference type="InterPro" id="IPR036188">
    <property type="entry name" value="FAD/NAD-bd_sf"/>
</dbReference>
<dbReference type="Proteomes" id="UP000249198">
    <property type="component" value="Unassembled WGS sequence"/>
</dbReference>
<dbReference type="InterPro" id="IPR002938">
    <property type="entry name" value="FAD-bd"/>
</dbReference>
<dbReference type="EMBL" id="QFOH01000001">
    <property type="protein sequence ID" value="PZP26826.1"/>
    <property type="molecule type" value="Genomic_DNA"/>
</dbReference>
<gene>
    <name evidence="6" type="ORF">DI599_01355</name>
</gene>
<dbReference type="Pfam" id="PF01494">
    <property type="entry name" value="FAD_binding_3"/>
    <property type="match status" value="1"/>
</dbReference>
<feature type="domain" description="FAD-binding" evidence="5">
    <location>
        <begin position="15"/>
        <end position="351"/>
    </location>
</feature>
<dbReference type="Gene3D" id="3.50.50.60">
    <property type="entry name" value="FAD/NAD(P)-binding domain"/>
    <property type="match status" value="1"/>
</dbReference>
<dbReference type="PROSITE" id="PS51257">
    <property type="entry name" value="PROKAR_LIPOPROTEIN"/>
    <property type="match status" value="1"/>
</dbReference>
<evidence type="ECO:0000256" key="3">
    <source>
        <dbReference type="ARBA" id="ARBA00023002"/>
    </source>
</evidence>
<dbReference type="SUPFAM" id="SSF51905">
    <property type="entry name" value="FAD/NAD(P)-binding domain"/>
    <property type="match status" value="1"/>
</dbReference>
<evidence type="ECO:0000256" key="1">
    <source>
        <dbReference type="ARBA" id="ARBA00022630"/>
    </source>
</evidence>
<organism evidence="6 7">
    <name type="scientific">Pseudomonas kuykendallii</name>
    <dbReference type="NCBI Taxonomy" id="1007099"/>
    <lineage>
        <taxon>Bacteria</taxon>
        <taxon>Pseudomonadati</taxon>
        <taxon>Pseudomonadota</taxon>
        <taxon>Gammaproteobacteria</taxon>
        <taxon>Pseudomonadales</taxon>
        <taxon>Pseudomonadaceae</taxon>
        <taxon>Pseudomonas</taxon>
    </lineage>
</organism>
<dbReference type="AlphaFoldDB" id="A0A2W5F343"/>
<evidence type="ECO:0000313" key="7">
    <source>
        <dbReference type="Proteomes" id="UP000249198"/>
    </source>
</evidence>
<dbReference type="PRINTS" id="PR00420">
    <property type="entry name" value="RNGMNOXGNASE"/>
</dbReference>
<name>A0A2W5F343_9PSED</name>
<keyword evidence="4" id="KW-0503">Monooxygenase</keyword>
<keyword evidence="2" id="KW-0274">FAD</keyword>
<evidence type="ECO:0000313" key="6">
    <source>
        <dbReference type="EMBL" id="PZP26826.1"/>
    </source>
</evidence>